<accession>A0A3D9HVD5</accession>
<dbReference type="FunFam" id="3.10.310.10:FF:000003">
    <property type="entry name" value="Proline racemase"/>
    <property type="match status" value="1"/>
</dbReference>
<comment type="similarity">
    <text evidence="1">Belongs to the proline racemase family.</text>
</comment>
<dbReference type="PANTHER" id="PTHR33442:SF1">
    <property type="entry name" value="TRANS-3-HYDROXY-L-PROLINE DEHYDRATASE"/>
    <property type="match status" value="1"/>
</dbReference>
<evidence type="ECO:0000256" key="1">
    <source>
        <dbReference type="ARBA" id="ARBA00007529"/>
    </source>
</evidence>
<dbReference type="Pfam" id="PF05544">
    <property type="entry name" value="Pro_racemase"/>
    <property type="match status" value="1"/>
</dbReference>
<reference evidence="2 3" key="1">
    <citation type="submission" date="2018-07" db="EMBL/GenBank/DDBJ databases">
        <title>Genomic Encyclopedia of Type Strains, Phase III (KMG-III): the genomes of soil and plant-associated and newly described type strains.</title>
        <authorList>
            <person name="Whitman W."/>
        </authorList>
    </citation>
    <scope>NUCLEOTIDE SEQUENCE [LARGE SCALE GENOMIC DNA]</scope>
    <source>
        <strain evidence="2 3">CECT 8488</strain>
    </source>
</reference>
<comment type="caution">
    <text evidence="2">The sequence shown here is derived from an EMBL/GenBank/DDBJ whole genome shotgun (WGS) entry which is preliminary data.</text>
</comment>
<dbReference type="SFLD" id="SFLDS00028">
    <property type="entry name" value="Proline_Racemase"/>
    <property type="match status" value="1"/>
</dbReference>
<organism evidence="2 3">
    <name type="scientific">Aestuariispira insulae</name>
    <dbReference type="NCBI Taxonomy" id="1461337"/>
    <lineage>
        <taxon>Bacteria</taxon>
        <taxon>Pseudomonadati</taxon>
        <taxon>Pseudomonadota</taxon>
        <taxon>Alphaproteobacteria</taxon>
        <taxon>Rhodospirillales</taxon>
        <taxon>Kiloniellaceae</taxon>
        <taxon>Aestuariispira</taxon>
    </lineage>
</organism>
<dbReference type="EMBL" id="QRDW01000001">
    <property type="protein sequence ID" value="RED53452.1"/>
    <property type="molecule type" value="Genomic_DNA"/>
</dbReference>
<dbReference type="Proteomes" id="UP000256845">
    <property type="component" value="Unassembled WGS sequence"/>
</dbReference>
<protein>
    <submittedName>
        <fullName evidence="2">Proline racemase</fullName>
    </submittedName>
</protein>
<sequence length="336" mass="36678">MSILPEFETVEMHTGGEPVRIILKGYPDIPGTTILEKRRYAKEHLDHFRQFLMYEPRGHYDMYGVIPVSPSHPDAHLAVLFIHNEGYSTMCGHATIALGRFAVDQGIVPPSEPYTDVNIECPCGLVQVRVEVKEGRAGNASFLSVPAFSFANDLSLTLSEYGEIRFDIGYGGAFYALADAGQFGLDIRNSRTRDLVDAATALTERIKSDIALSHPDDPDLAFLYGTILTDGSDSYGLEPTANICVFANAQVDRSPTGSGVTARMAVQYSKDLVRIGQERRFESVTGALFTAAVNNETSCGDYPAVRVLVSGKSFYSGSCHFIHETDDTVGAGFLLR</sequence>
<dbReference type="GO" id="GO:0016836">
    <property type="term" value="F:hydro-lyase activity"/>
    <property type="evidence" value="ECO:0007669"/>
    <property type="project" value="TreeGrafter"/>
</dbReference>
<dbReference type="InterPro" id="IPR008794">
    <property type="entry name" value="Pro_racemase_fam"/>
</dbReference>
<name>A0A3D9HVD5_9PROT</name>
<dbReference type="AlphaFoldDB" id="A0A3D9HVD5"/>
<dbReference type="Gene3D" id="3.10.310.10">
    <property type="entry name" value="Diaminopimelate Epimerase, Chain A, domain 1"/>
    <property type="match status" value="2"/>
</dbReference>
<evidence type="ECO:0000313" key="3">
    <source>
        <dbReference type="Proteomes" id="UP000256845"/>
    </source>
</evidence>
<dbReference type="PANTHER" id="PTHR33442">
    <property type="entry name" value="TRANS-3-HYDROXY-L-PROLINE DEHYDRATASE"/>
    <property type="match status" value="1"/>
</dbReference>
<gene>
    <name evidence="2" type="ORF">DFP90_101241</name>
</gene>
<proteinExistence type="inferred from homology"/>
<keyword evidence="3" id="KW-1185">Reference proteome</keyword>
<dbReference type="SUPFAM" id="SSF54506">
    <property type="entry name" value="Diaminopimelate epimerase-like"/>
    <property type="match status" value="1"/>
</dbReference>
<evidence type="ECO:0000313" key="2">
    <source>
        <dbReference type="EMBL" id="RED53452.1"/>
    </source>
</evidence>
<dbReference type="PIRSF" id="PIRSF029792">
    <property type="entry name" value="Pro_racemase"/>
    <property type="match status" value="1"/>
</dbReference>
<dbReference type="RefSeq" id="WP_245956934.1">
    <property type="nucleotide sequence ID" value="NZ_QRDW01000001.1"/>
</dbReference>